<gene>
    <name evidence="1" type="ORF">QFW80_13055</name>
</gene>
<comment type="caution">
    <text evidence="1">The sequence shown here is derived from an EMBL/GenBank/DDBJ whole genome shotgun (WGS) entry which is preliminary data.</text>
</comment>
<evidence type="ECO:0000313" key="2">
    <source>
        <dbReference type="Proteomes" id="UP001156831"/>
    </source>
</evidence>
<evidence type="ECO:0000313" key="1">
    <source>
        <dbReference type="EMBL" id="MDH5831443.1"/>
    </source>
</evidence>
<proteinExistence type="predicted"/>
<dbReference type="InterPro" id="IPR016053">
    <property type="entry name" value="Haem_Oase-like"/>
</dbReference>
<name>A0ABT6JL82_9GAMM</name>
<sequence length="170" mass="18984">MHGQVDGLFPQGLDSVDAYRRYLLGMHRFAADYECAIDAVPRHSAWLARDLTTLSLLPLAAEGERRQAAGHATRLGWRYVMAGSSMGARALLRDARRLGFDRDLGAHFLDRHATGDDWQRVQAQLEALDVGDALHMRQAEDGARAAFALVRACFERSFDRIPVVHGKESR</sequence>
<dbReference type="Pfam" id="PF01126">
    <property type="entry name" value="Heme_oxygenase"/>
    <property type="match status" value="1"/>
</dbReference>
<dbReference type="Gene3D" id="1.20.910.10">
    <property type="entry name" value="Heme oxygenase-like"/>
    <property type="match status" value="1"/>
</dbReference>
<dbReference type="InterPro" id="IPR016084">
    <property type="entry name" value="Haem_Oase-like_multi-hlx"/>
</dbReference>
<dbReference type="EMBL" id="JARXRN010000028">
    <property type="protein sequence ID" value="MDH5831443.1"/>
    <property type="molecule type" value="Genomic_DNA"/>
</dbReference>
<organism evidence="1 2">
    <name type="scientific">Luteimonas rhizosphaericola</name>
    <dbReference type="NCBI Taxonomy" id="3042024"/>
    <lineage>
        <taxon>Bacteria</taxon>
        <taxon>Pseudomonadati</taxon>
        <taxon>Pseudomonadota</taxon>
        <taxon>Gammaproteobacteria</taxon>
        <taxon>Lysobacterales</taxon>
        <taxon>Lysobacteraceae</taxon>
        <taxon>Luteimonas</taxon>
    </lineage>
</organism>
<dbReference type="SUPFAM" id="SSF48613">
    <property type="entry name" value="Heme oxygenase-like"/>
    <property type="match status" value="1"/>
</dbReference>
<accession>A0ABT6JL82</accession>
<keyword evidence="2" id="KW-1185">Reference proteome</keyword>
<reference evidence="1 2" key="1">
    <citation type="submission" date="2023-04" db="EMBL/GenBank/DDBJ databases">
        <title>Luteimonas sp. M1R5S18.</title>
        <authorList>
            <person name="Sun J.-Q."/>
        </authorList>
    </citation>
    <scope>NUCLEOTIDE SEQUENCE [LARGE SCALE GENOMIC DNA]</scope>
    <source>
        <strain evidence="1 2">M1R5S18</strain>
    </source>
</reference>
<protein>
    <submittedName>
        <fullName evidence="1">Biliverdin-producing heme oxygenase</fullName>
    </submittedName>
</protein>
<dbReference type="RefSeq" id="WP_280602412.1">
    <property type="nucleotide sequence ID" value="NZ_JARXRN010000028.1"/>
</dbReference>
<dbReference type="Proteomes" id="UP001156831">
    <property type="component" value="Unassembled WGS sequence"/>
</dbReference>
<dbReference type="CDD" id="cd19166">
    <property type="entry name" value="HemeO-bac"/>
    <property type="match status" value="1"/>
</dbReference>